<dbReference type="InterPro" id="IPR036640">
    <property type="entry name" value="ABC1_TM_sf"/>
</dbReference>
<evidence type="ECO:0000256" key="3">
    <source>
        <dbReference type="ARBA" id="ARBA00022741"/>
    </source>
</evidence>
<dbReference type="EMBL" id="JAUSUY010000003">
    <property type="protein sequence ID" value="MDT3425269.1"/>
    <property type="molecule type" value="Genomic_DNA"/>
</dbReference>
<dbReference type="SUPFAM" id="SSF90123">
    <property type="entry name" value="ABC transporter transmembrane region"/>
    <property type="match status" value="1"/>
</dbReference>
<dbReference type="Gene3D" id="3.40.50.300">
    <property type="entry name" value="P-loop containing nucleotide triphosphate hydrolases"/>
    <property type="match status" value="1"/>
</dbReference>
<keyword evidence="3" id="KW-0547">Nucleotide-binding</keyword>
<keyword evidence="5 8" id="KW-1133">Transmembrane helix</keyword>
<evidence type="ECO:0000313" key="11">
    <source>
        <dbReference type="EMBL" id="MDT3425269.1"/>
    </source>
</evidence>
<dbReference type="NCBIfam" id="TIGR02857">
    <property type="entry name" value="CydD"/>
    <property type="match status" value="1"/>
</dbReference>
<feature type="domain" description="ABC transmembrane type-1" evidence="10">
    <location>
        <begin position="16"/>
        <end position="298"/>
    </location>
</feature>
<feature type="transmembrane region" description="Helical" evidence="8">
    <location>
        <begin position="156"/>
        <end position="177"/>
    </location>
</feature>
<comment type="subcellular location">
    <subcellularLocation>
        <location evidence="1">Cell membrane</location>
        <topology evidence="1">Multi-pass membrane protein</topology>
    </subcellularLocation>
</comment>
<dbReference type="Pfam" id="PF00664">
    <property type="entry name" value="ABC_membrane"/>
    <property type="match status" value="1"/>
</dbReference>
<organism evidence="11 12">
    <name type="scientific">Paenibacillus forsythiae</name>
    <dbReference type="NCBI Taxonomy" id="365616"/>
    <lineage>
        <taxon>Bacteria</taxon>
        <taxon>Bacillati</taxon>
        <taxon>Bacillota</taxon>
        <taxon>Bacilli</taxon>
        <taxon>Bacillales</taxon>
        <taxon>Paenibacillaceae</taxon>
        <taxon>Paenibacillus</taxon>
    </lineage>
</organism>
<evidence type="ECO:0000256" key="1">
    <source>
        <dbReference type="ARBA" id="ARBA00004651"/>
    </source>
</evidence>
<feature type="transmembrane region" description="Helical" evidence="8">
    <location>
        <begin position="235"/>
        <end position="255"/>
    </location>
</feature>
<evidence type="ECO:0000313" key="12">
    <source>
        <dbReference type="Proteomes" id="UP001248709"/>
    </source>
</evidence>
<evidence type="ECO:0000256" key="7">
    <source>
        <dbReference type="SAM" id="MobiDB-lite"/>
    </source>
</evidence>
<protein>
    <submittedName>
        <fullName evidence="11">ATP-binding cassette subfamily C protein CydD</fullName>
    </submittedName>
</protein>
<evidence type="ECO:0000256" key="2">
    <source>
        <dbReference type="ARBA" id="ARBA00022692"/>
    </source>
</evidence>
<feature type="domain" description="ABC transporter" evidence="9">
    <location>
        <begin position="385"/>
        <end position="620"/>
    </location>
</feature>
<evidence type="ECO:0000259" key="10">
    <source>
        <dbReference type="PROSITE" id="PS50929"/>
    </source>
</evidence>
<dbReference type="CDD" id="cd18584">
    <property type="entry name" value="ABC_6TM_AarD_CydD"/>
    <property type="match status" value="1"/>
</dbReference>
<comment type="caution">
    <text evidence="11">The sequence shown here is derived from an EMBL/GenBank/DDBJ whole genome shotgun (WGS) entry which is preliminary data.</text>
</comment>
<gene>
    <name evidence="11" type="ORF">J2Z22_000785</name>
</gene>
<name>A0ABU3H378_9BACL</name>
<dbReference type="InterPro" id="IPR039421">
    <property type="entry name" value="Type_1_exporter"/>
</dbReference>
<proteinExistence type="predicted"/>
<feature type="transmembrane region" description="Helical" evidence="8">
    <location>
        <begin position="130"/>
        <end position="150"/>
    </location>
</feature>
<dbReference type="InterPro" id="IPR011527">
    <property type="entry name" value="ABC1_TM_dom"/>
</dbReference>
<keyword evidence="12" id="KW-1185">Reference proteome</keyword>
<dbReference type="PANTHER" id="PTHR24221">
    <property type="entry name" value="ATP-BINDING CASSETTE SUB-FAMILY B"/>
    <property type="match status" value="1"/>
</dbReference>
<keyword evidence="4 11" id="KW-0067">ATP-binding</keyword>
<dbReference type="InterPro" id="IPR014216">
    <property type="entry name" value="ABC_transptr_CydD"/>
</dbReference>
<evidence type="ECO:0000256" key="8">
    <source>
        <dbReference type="SAM" id="Phobius"/>
    </source>
</evidence>
<keyword evidence="6 8" id="KW-0472">Membrane</keyword>
<accession>A0ABU3H378</accession>
<evidence type="ECO:0000256" key="6">
    <source>
        <dbReference type="ARBA" id="ARBA00023136"/>
    </source>
</evidence>
<dbReference type="InterPro" id="IPR027417">
    <property type="entry name" value="P-loop_NTPase"/>
</dbReference>
<dbReference type="PROSITE" id="PS50893">
    <property type="entry name" value="ABC_TRANSPORTER_2"/>
    <property type="match status" value="1"/>
</dbReference>
<dbReference type="CDD" id="cd03228">
    <property type="entry name" value="ABCC_MRP_Like"/>
    <property type="match status" value="1"/>
</dbReference>
<dbReference type="InterPro" id="IPR003593">
    <property type="entry name" value="AAA+_ATPase"/>
</dbReference>
<dbReference type="SMART" id="SM00382">
    <property type="entry name" value="AAA"/>
    <property type="match status" value="1"/>
</dbReference>
<feature type="region of interest" description="Disordered" evidence="7">
    <location>
        <begin position="323"/>
        <end position="366"/>
    </location>
</feature>
<evidence type="ECO:0000256" key="4">
    <source>
        <dbReference type="ARBA" id="ARBA00022840"/>
    </source>
</evidence>
<dbReference type="GO" id="GO:0005524">
    <property type="term" value="F:ATP binding"/>
    <property type="evidence" value="ECO:0007669"/>
    <property type="project" value="UniProtKB-KW"/>
</dbReference>
<evidence type="ECO:0000256" key="5">
    <source>
        <dbReference type="ARBA" id="ARBA00022989"/>
    </source>
</evidence>
<dbReference type="Gene3D" id="1.20.1560.10">
    <property type="entry name" value="ABC transporter type 1, transmembrane domain"/>
    <property type="match status" value="1"/>
</dbReference>
<sequence>MDRNLLGYKGVRPVFLAVGFLTLVQSLSILLLAKSLAEVISALFAGEPLKEQWGTALLFLLAFLARHACGLLMSSVSYRFAEKTGSAMRRKMMDRLFRLGPRMAGDQGTGTLVTLVLEGVTKFRTYLELIIPRMVAMSVTPVLLLVYVYTQDRMSGIILTLTMPIIIVFMILIGMTARKQMDRQLESYRTLSNHFVDSLRGLETLKFLGRSKDHSQAIAEVSDRYRSATMRTLRVAFLSSFALDFFTMLSVASVAVSLGLRLVNGDMTLVTGLTILILAPEYFLPVRLVGADFHATLDGKEAGEAMKSIIDREPLKAVALENAALSSPETSGGDEARPEGRRKQVGAHASAGTPDRSASGGGKSAAESASALPESVFAWNNSSTLSLQGISVRHEEGGPSSLEEIRLEFTGTGKIGIIGESGAGKSTLIDVLAGFLHPGGGSITVNGCKVSSLTDDAWRRQTSYIPQRPYIFSGTLADNVRFYYPEASLDDVSRAVAAAGLSPLTASLPGGLDERIGGGGRSLSGGQEQRVALARALLSSRPIMLLDEPTAHLDIETEYELKETMLPLFEDKLVFLATHRLHWMADMDHIIVMKQGRVAEVGTHQELLERKGTYYELVEAQLEGIH</sequence>
<reference evidence="11 12" key="1">
    <citation type="submission" date="2023-07" db="EMBL/GenBank/DDBJ databases">
        <title>Genomic Encyclopedia of Type Strains, Phase IV (KMG-IV): sequencing the most valuable type-strain genomes for metagenomic binning, comparative biology and taxonomic classification.</title>
        <authorList>
            <person name="Goeker M."/>
        </authorList>
    </citation>
    <scope>NUCLEOTIDE SEQUENCE [LARGE SCALE GENOMIC DNA]</scope>
    <source>
        <strain evidence="11 12">T98</strain>
    </source>
</reference>
<dbReference type="Proteomes" id="UP001248709">
    <property type="component" value="Unassembled WGS sequence"/>
</dbReference>
<dbReference type="PANTHER" id="PTHR24221:SF614">
    <property type="entry name" value="GLUTATHIONE_L-CYSTEINE TRANSPORT SYSTEM ATP-BINDING_PERMEASE PROTEIN CYDC"/>
    <property type="match status" value="1"/>
</dbReference>
<keyword evidence="2 8" id="KW-0812">Transmembrane</keyword>
<dbReference type="Pfam" id="PF00005">
    <property type="entry name" value="ABC_tran"/>
    <property type="match status" value="1"/>
</dbReference>
<dbReference type="RefSeq" id="WP_025697156.1">
    <property type="nucleotide sequence ID" value="NZ_JAUSUY010000003.1"/>
</dbReference>
<dbReference type="SUPFAM" id="SSF52540">
    <property type="entry name" value="P-loop containing nucleoside triphosphate hydrolases"/>
    <property type="match status" value="1"/>
</dbReference>
<feature type="transmembrane region" description="Helical" evidence="8">
    <location>
        <begin position="53"/>
        <end position="81"/>
    </location>
</feature>
<dbReference type="PROSITE" id="PS50929">
    <property type="entry name" value="ABC_TM1F"/>
    <property type="match status" value="1"/>
</dbReference>
<dbReference type="InterPro" id="IPR003439">
    <property type="entry name" value="ABC_transporter-like_ATP-bd"/>
</dbReference>
<evidence type="ECO:0000259" key="9">
    <source>
        <dbReference type="PROSITE" id="PS50893"/>
    </source>
</evidence>